<gene>
    <name evidence="11" type="ORF">IAA93_06235</name>
</gene>
<proteinExistence type="inferred from homology"/>
<evidence type="ECO:0000256" key="9">
    <source>
        <dbReference type="SAM" id="Phobius"/>
    </source>
</evidence>
<dbReference type="Pfam" id="PF01618">
    <property type="entry name" value="MotA_ExbB"/>
    <property type="match status" value="1"/>
</dbReference>
<evidence type="ECO:0000256" key="3">
    <source>
        <dbReference type="ARBA" id="ARBA00022475"/>
    </source>
</evidence>
<evidence type="ECO:0000259" key="10">
    <source>
        <dbReference type="Pfam" id="PF01618"/>
    </source>
</evidence>
<accession>A0A9D2UIU4</accession>
<comment type="similarity">
    <text evidence="8">Belongs to the exbB/tolQ family.</text>
</comment>
<dbReference type="EMBL" id="DWUP01000142">
    <property type="protein sequence ID" value="HJD53305.1"/>
    <property type="molecule type" value="Genomic_DNA"/>
</dbReference>
<keyword evidence="3" id="KW-1003">Cell membrane</keyword>
<keyword evidence="6 9" id="KW-1133">Transmembrane helix</keyword>
<comment type="caution">
    <text evidence="11">The sequence shown here is derived from an EMBL/GenBank/DDBJ whole genome shotgun (WGS) entry which is preliminary data.</text>
</comment>
<dbReference type="PANTHER" id="PTHR30625">
    <property type="entry name" value="PROTEIN TOLQ"/>
    <property type="match status" value="1"/>
</dbReference>
<dbReference type="InterPro" id="IPR002898">
    <property type="entry name" value="MotA_ExbB_proton_chnl"/>
</dbReference>
<keyword evidence="4 9" id="KW-0812">Transmembrane</keyword>
<reference evidence="11" key="1">
    <citation type="journal article" date="2021" name="PeerJ">
        <title>Extensive microbial diversity within the chicken gut microbiome revealed by metagenomics and culture.</title>
        <authorList>
            <person name="Gilroy R."/>
            <person name="Ravi A."/>
            <person name="Getino M."/>
            <person name="Pursley I."/>
            <person name="Horton D.L."/>
            <person name="Alikhan N.F."/>
            <person name="Baker D."/>
            <person name="Gharbi K."/>
            <person name="Hall N."/>
            <person name="Watson M."/>
            <person name="Adriaenssens E.M."/>
            <person name="Foster-Nyarko E."/>
            <person name="Jarju S."/>
            <person name="Secka A."/>
            <person name="Antonio M."/>
            <person name="Oren A."/>
            <person name="Chaudhuri R.R."/>
            <person name="La Ragione R."/>
            <person name="Hildebrand F."/>
            <person name="Pallen M.J."/>
        </authorList>
    </citation>
    <scope>NUCLEOTIDE SEQUENCE</scope>
    <source>
        <strain evidence="11">MalCec1-1739</strain>
    </source>
</reference>
<dbReference type="AlphaFoldDB" id="A0A9D2UIU4"/>
<protein>
    <submittedName>
        <fullName evidence="11">MotA/TolQ/ExbB proton channel family protein</fullName>
    </submittedName>
</protein>
<dbReference type="GO" id="GO:0017038">
    <property type="term" value="P:protein import"/>
    <property type="evidence" value="ECO:0007669"/>
    <property type="project" value="TreeGrafter"/>
</dbReference>
<sequence>METKKKQNGGFKGIEAAGLVIIACFIIALLIYKFVFGDPSNFMNNDPNNHPLPGNMLGTIYKGGVVVPVIQTLLLTVITLSIERYFTIRSAFGRGKLAKFVANIKDALANKDMAKAKELCDKQRGSVANVVGATLRKYEEMEKNSELSKEQKIIAIQKELEEATALELPMMQQNLPIIATITTLGTLMGLLGTVVGMIRSFAALSAGGGTDSVALSTGISEALINTAFGILTGALAVISYNYFTNKIDKLTFSLDEVGFSIVETFNATH</sequence>
<comment type="subcellular location">
    <subcellularLocation>
        <location evidence="1">Cell membrane</location>
        <topology evidence="1">Multi-pass membrane protein</topology>
    </subcellularLocation>
    <subcellularLocation>
        <location evidence="8">Membrane</location>
        <topology evidence="8">Multi-pass membrane protein</topology>
    </subcellularLocation>
</comment>
<feature type="domain" description="MotA/TolQ/ExbB proton channel" evidence="10">
    <location>
        <begin position="144"/>
        <end position="253"/>
    </location>
</feature>
<organism evidence="11 12">
    <name type="scientific">Candidatus Avibacteroides avistercoris</name>
    <dbReference type="NCBI Taxonomy" id="2840690"/>
    <lineage>
        <taxon>Bacteria</taxon>
        <taxon>Pseudomonadati</taxon>
        <taxon>Bacteroidota</taxon>
        <taxon>Bacteroidia</taxon>
        <taxon>Bacteroidales</taxon>
        <taxon>Bacteroidaceae</taxon>
        <taxon>Bacteroidaceae incertae sedis</taxon>
        <taxon>Candidatus Avibacteroides</taxon>
    </lineage>
</organism>
<feature type="transmembrane region" description="Helical" evidence="9">
    <location>
        <begin position="177"/>
        <end position="202"/>
    </location>
</feature>
<reference evidence="11" key="2">
    <citation type="submission" date="2021-04" db="EMBL/GenBank/DDBJ databases">
        <authorList>
            <person name="Gilroy R."/>
        </authorList>
    </citation>
    <scope>NUCLEOTIDE SEQUENCE</scope>
    <source>
        <strain evidence="11">MalCec1-1739</strain>
    </source>
</reference>
<feature type="transmembrane region" description="Helical" evidence="9">
    <location>
        <begin position="222"/>
        <end position="243"/>
    </location>
</feature>
<dbReference type="Proteomes" id="UP000787625">
    <property type="component" value="Unassembled WGS sequence"/>
</dbReference>
<feature type="transmembrane region" description="Helical" evidence="9">
    <location>
        <begin position="16"/>
        <end position="36"/>
    </location>
</feature>
<evidence type="ECO:0000313" key="11">
    <source>
        <dbReference type="EMBL" id="HJD53305.1"/>
    </source>
</evidence>
<keyword evidence="5 8" id="KW-0653">Protein transport</keyword>
<dbReference type="PANTHER" id="PTHR30625:SF15">
    <property type="entry name" value="BIOPOLYMER TRANSPORT PROTEIN EXBB"/>
    <property type="match status" value="1"/>
</dbReference>
<evidence type="ECO:0000256" key="7">
    <source>
        <dbReference type="ARBA" id="ARBA00023136"/>
    </source>
</evidence>
<feature type="transmembrane region" description="Helical" evidence="9">
    <location>
        <begin position="56"/>
        <end position="80"/>
    </location>
</feature>
<evidence type="ECO:0000313" key="12">
    <source>
        <dbReference type="Proteomes" id="UP000787625"/>
    </source>
</evidence>
<keyword evidence="7 9" id="KW-0472">Membrane</keyword>
<keyword evidence="2 8" id="KW-0813">Transport</keyword>
<name>A0A9D2UIU4_9BACT</name>
<dbReference type="GO" id="GO:0005886">
    <property type="term" value="C:plasma membrane"/>
    <property type="evidence" value="ECO:0007669"/>
    <property type="project" value="UniProtKB-SubCell"/>
</dbReference>
<evidence type="ECO:0000256" key="6">
    <source>
        <dbReference type="ARBA" id="ARBA00022989"/>
    </source>
</evidence>
<evidence type="ECO:0000256" key="8">
    <source>
        <dbReference type="RuleBase" id="RU004057"/>
    </source>
</evidence>
<evidence type="ECO:0000256" key="5">
    <source>
        <dbReference type="ARBA" id="ARBA00022927"/>
    </source>
</evidence>
<evidence type="ECO:0000256" key="2">
    <source>
        <dbReference type="ARBA" id="ARBA00022448"/>
    </source>
</evidence>
<evidence type="ECO:0000256" key="4">
    <source>
        <dbReference type="ARBA" id="ARBA00022692"/>
    </source>
</evidence>
<dbReference type="InterPro" id="IPR050790">
    <property type="entry name" value="ExbB/TolQ_transport"/>
</dbReference>
<evidence type="ECO:0000256" key="1">
    <source>
        <dbReference type="ARBA" id="ARBA00004651"/>
    </source>
</evidence>